<comment type="caution">
    <text evidence="1">The sequence shown here is derived from an EMBL/GenBank/DDBJ whole genome shotgun (WGS) entry which is preliminary data.</text>
</comment>
<dbReference type="EMBL" id="JADYXP020000005">
    <property type="protein sequence ID" value="KAL0124450.1"/>
    <property type="molecule type" value="Genomic_DNA"/>
</dbReference>
<evidence type="ECO:0000313" key="1">
    <source>
        <dbReference type="EMBL" id="KAL0124450.1"/>
    </source>
</evidence>
<keyword evidence="2" id="KW-1185">Reference proteome</keyword>
<dbReference type="Proteomes" id="UP001430953">
    <property type="component" value="Unassembled WGS sequence"/>
</dbReference>
<sequence>MYAAESSSAHNVIINRQSVSRYVPNFLLQLLIVIYSLWDVLRNVAHIIHLVHWTLQCELLLVTEHTGQIGIGPLYICAHPRDYRQTNLPGLSGGPIRVQATSQRRHVRRPALNLTLDRVSFSSVITITLLGGLGMQFLLTYNTGSGISLCTRRARSRTPTLVKESRPASTALASLPLSHGRVNVCF</sequence>
<accession>A0AAW2GAC6</accession>
<proteinExistence type="predicted"/>
<name>A0AAW2GAC6_9HYME</name>
<reference evidence="1 2" key="1">
    <citation type="submission" date="2023-03" db="EMBL/GenBank/DDBJ databases">
        <title>High recombination rates correlate with genetic variation in Cardiocondyla obscurior ants.</title>
        <authorList>
            <person name="Errbii M."/>
        </authorList>
    </citation>
    <scope>NUCLEOTIDE SEQUENCE [LARGE SCALE GENOMIC DNA]</scope>
    <source>
        <strain evidence="1">Alpha-2009</strain>
        <tissue evidence="1">Whole body</tissue>
    </source>
</reference>
<evidence type="ECO:0000313" key="2">
    <source>
        <dbReference type="Proteomes" id="UP001430953"/>
    </source>
</evidence>
<organism evidence="1 2">
    <name type="scientific">Cardiocondyla obscurior</name>
    <dbReference type="NCBI Taxonomy" id="286306"/>
    <lineage>
        <taxon>Eukaryota</taxon>
        <taxon>Metazoa</taxon>
        <taxon>Ecdysozoa</taxon>
        <taxon>Arthropoda</taxon>
        <taxon>Hexapoda</taxon>
        <taxon>Insecta</taxon>
        <taxon>Pterygota</taxon>
        <taxon>Neoptera</taxon>
        <taxon>Endopterygota</taxon>
        <taxon>Hymenoptera</taxon>
        <taxon>Apocrita</taxon>
        <taxon>Aculeata</taxon>
        <taxon>Formicoidea</taxon>
        <taxon>Formicidae</taxon>
        <taxon>Myrmicinae</taxon>
        <taxon>Cardiocondyla</taxon>
    </lineage>
</organism>
<dbReference type="AlphaFoldDB" id="A0AAW2GAC6"/>
<gene>
    <name evidence="1" type="ORF">PUN28_006352</name>
</gene>
<protein>
    <submittedName>
        <fullName evidence="1">Uncharacterized protein</fullName>
    </submittedName>
</protein>